<gene>
    <name evidence="1" type="ORF">MCC93_09860</name>
</gene>
<organism evidence="1 2">
    <name type="scientific">Morococcus cerebrosus</name>
    <dbReference type="NCBI Taxonomy" id="1056807"/>
    <lineage>
        <taxon>Bacteria</taxon>
        <taxon>Pseudomonadati</taxon>
        <taxon>Pseudomonadota</taxon>
        <taxon>Betaproteobacteria</taxon>
        <taxon>Neisseriales</taxon>
        <taxon>Neisseriaceae</taxon>
        <taxon>Morococcus</taxon>
    </lineage>
</organism>
<evidence type="ECO:0000313" key="1">
    <source>
        <dbReference type="EMBL" id="KIC09171.1"/>
    </source>
</evidence>
<dbReference type="Proteomes" id="UP000031390">
    <property type="component" value="Unassembled WGS sequence"/>
</dbReference>
<protein>
    <submittedName>
        <fullName evidence="1">Uncharacterized protein</fullName>
    </submittedName>
</protein>
<dbReference type="EMBL" id="JUFZ01000039">
    <property type="protein sequence ID" value="KIC09171.1"/>
    <property type="molecule type" value="Genomic_DNA"/>
</dbReference>
<reference evidence="1 2" key="1">
    <citation type="submission" date="2014-12" db="EMBL/GenBank/DDBJ databases">
        <title>Genome sequence of Morococcus cerebrosus.</title>
        <authorList>
            <person name="Shin S.-K."/>
            <person name="Yi H."/>
        </authorList>
    </citation>
    <scope>NUCLEOTIDE SEQUENCE [LARGE SCALE GENOMIC DNA]</scope>
    <source>
        <strain evidence="1 2">CIP 81.93</strain>
    </source>
</reference>
<comment type="caution">
    <text evidence="1">The sequence shown here is derived from an EMBL/GenBank/DDBJ whole genome shotgun (WGS) entry which is preliminary data.</text>
</comment>
<dbReference type="AlphaFoldDB" id="A0A0C1GUW2"/>
<accession>A0A0C1GUW2</accession>
<name>A0A0C1GUW2_9NEIS</name>
<evidence type="ECO:0000313" key="2">
    <source>
        <dbReference type="Proteomes" id="UP000031390"/>
    </source>
</evidence>
<proteinExistence type="predicted"/>
<sequence length="40" mass="4723">MCLYRLPDYNAKGRLKMPTAFSDGHLIFPDPYSYVIFHPF</sequence>